<proteinExistence type="predicted"/>
<dbReference type="InterPro" id="IPR029068">
    <property type="entry name" value="Glyas_Bleomycin-R_OHBP_Dase"/>
</dbReference>
<dbReference type="GO" id="GO:0016829">
    <property type="term" value="F:lyase activity"/>
    <property type="evidence" value="ECO:0007669"/>
    <property type="project" value="UniProtKB-KW"/>
</dbReference>
<reference evidence="3 4" key="1">
    <citation type="journal article" date="2014" name="PLoS ONE">
        <title>De novo Genome Assembly of the Fungal Plant Pathogen Pyrenophora semeniperda.</title>
        <authorList>
            <person name="Soliai M.M."/>
            <person name="Meyer S.E."/>
            <person name="Udall J.A."/>
            <person name="Elzinga D.E."/>
            <person name="Hermansen R.A."/>
            <person name="Bodily P.M."/>
            <person name="Hart A.A."/>
            <person name="Coleman C.E."/>
        </authorList>
    </citation>
    <scope>NUCLEOTIDE SEQUENCE [LARGE SCALE GENOMIC DNA]</scope>
    <source>
        <strain evidence="3 4">CCB06</strain>
        <tissue evidence="3">Mycelium</tissue>
    </source>
</reference>
<evidence type="ECO:0000313" key="4">
    <source>
        <dbReference type="Proteomes" id="UP000265663"/>
    </source>
</evidence>
<accession>A0A3M7M743</accession>
<dbReference type="InterPro" id="IPR004360">
    <property type="entry name" value="Glyas_Fos-R_dOase_dom"/>
</dbReference>
<evidence type="ECO:0000259" key="2">
    <source>
        <dbReference type="PROSITE" id="PS51819"/>
    </source>
</evidence>
<dbReference type="Pfam" id="PF00903">
    <property type="entry name" value="Glyoxalase"/>
    <property type="match status" value="1"/>
</dbReference>
<feature type="region of interest" description="Disordered" evidence="1">
    <location>
        <begin position="1"/>
        <end position="24"/>
    </location>
</feature>
<sequence>MPARLTTIHAHHTQHQEPSFHTYTPANMSFNGDANYPPGPYEVGKHIVPPPRPISPATASYRLNHLTLRIKDAQRSLRFYCDCLGMHVVFIFNAGPWTIYYLGPRDVELDTLGTSKGLLELYHIPSDDASTSTTPYASGNDYSSVPSSVGFGHVGFTVPSVEDALRRVESSGFEVIKPLEEARVEQMGLPDEVVQGRFGHVVEGYKHVFRQLAFVRDPDGYWVELVPQVVL</sequence>
<dbReference type="Gene3D" id="3.10.180.10">
    <property type="entry name" value="2,3-Dihydroxybiphenyl 1,2-Dioxygenase, domain 1"/>
    <property type="match status" value="1"/>
</dbReference>
<dbReference type="Proteomes" id="UP000265663">
    <property type="component" value="Unassembled WGS sequence"/>
</dbReference>
<evidence type="ECO:0000313" key="3">
    <source>
        <dbReference type="EMBL" id="RMZ70321.1"/>
    </source>
</evidence>
<dbReference type="AlphaFoldDB" id="A0A3M7M743"/>
<keyword evidence="3" id="KW-0456">Lyase</keyword>
<dbReference type="SUPFAM" id="SSF54593">
    <property type="entry name" value="Glyoxalase/Bleomycin resistance protein/Dihydroxybiphenyl dioxygenase"/>
    <property type="match status" value="1"/>
</dbReference>
<keyword evidence="4" id="KW-1185">Reference proteome</keyword>
<dbReference type="PANTHER" id="PTHR10374:SF19">
    <property type="entry name" value="LYASE (GLO1), PUTATIVE (AFU_ORTHOLOGUE AFUA_2G13550)-RELATED"/>
    <property type="match status" value="1"/>
</dbReference>
<dbReference type="OrthoDB" id="16820at2759"/>
<dbReference type="CDD" id="cd07233">
    <property type="entry name" value="GlxI_Zn"/>
    <property type="match status" value="1"/>
</dbReference>
<dbReference type="EMBL" id="KE747824">
    <property type="protein sequence ID" value="RMZ70321.1"/>
    <property type="molecule type" value="Genomic_DNA"/>
</dbReference>
<dbReference type="InterPro" id="IPR037523">
    <property type="entry name" value="VOC_core"/>
</dbReference>
<feature type="domain" description="VOC" evidence="2">
    <location>
        <begin position="62"/>
        <end position="228"/>
    </location>
</feature>
<name>A0A3M7M743_9PLEO</name>
<organism evidence="3 4">
    <name type="scientific">Pyrenophora seminiperda CCB06</name>
    <dbReference type="NCBI Taxonomy" id="1302712"/>
    <lineage>
        <taxon>Eukaryota</taxon>
        <taxon>Fungi</taxon>
        <taxon>Dikarya</taxon>
        <taxon>Ascomycota</taxon>
        <taxon>Pezizomycotina</taxon>
        <taxon>Dothideomycetes</taxon>
        <taxon>Pleosporomycetidae</taxon>
        <taxon>Pleosporales</taxon>
        <taxon>Pleosporineae</taxon>
        <taxon>Pleosporaceae</taxon>
        <taxon>Pyrenophora</taxon>
    </lineage>
</organism>
<dbReference type="PANTHER" id="PTHR10374">
    <property type="entry name" value="LACTOYLGLUTATHIONE LYASE GLYOXALASE I"/>
    <property type="match status" value="1"/>
</dbReference>
<gene>
    <name evidence="3" type="ORF">GMOD_00000397</name>
</gene>
<evidence type="ECO:0000256" key="1">
    <source>
        <dbReference type="SAM" id="MobiDB-lite"/>
    </source>
</evidence>
<protein>
    <submittedName>
        <fullName evidence="3">Lactoylglutathione lyase</fullName>
    </submittedName>
</protein>
<dbReference type="PROSITE" id="PS51819">
    <property type="entry name" value="VOC"/>
    <property type="match status" value="1"/>
</dbReference>